<dbReference type="EMBL" id="QZVT01000001">
    <property type="protein sequence ID" value="RJT82923.1"/>
    <property type="molecule type" value="Genomic_DNA"/>
</dbReference>
<feature type="transmembrane region" description="Helical" evidence="1">
    <location>
        <begin position="270"/>
        <end position="289"/>
    </location>
</feature>
<organism evidence="2 3">
    <name type="scientific">Arthrobacter cheniae</name>
    <dbReference type="NCBI Taxonomy" id="1258888"/>
    <lineage>
        <taxon>Bacteria</taxon>
        <taxon>Bacillati</taxon>
        <taxon>Actinomycetota</taxon>
        <taxon>Actinomycetes</taxon>
        <taxon>Micrococcales</taxon>
        <taxon>Micrococcaceae</taxon>
        <taxon>Arthrobacter</taxon>
    </lineage>
</organism>
<feature type="transmembrane region" description="Helical" evidence="1">
    <location>
        <begin position="72"/>
        <end position="94"/>
    </location>
</feature>
<evidence type="ECO:0000313" key="3">
    <source>
        <dbReference type="Proteomes" id="UP000272560"/>
    </source>
</evidence>
<name>A0A3A5MEY7_9MICC</name>
<keyword evidence="3" id="KW-1185">Reference proteome</keyword>
<feature type="transmembrane region" description="Helical" evidence="1">
    <location>
        <begin position="162"/>
        <end position="182"/>
    </location>
</feature>
<reference evidence="2 3" key="1">
    <citation type="submission" date="2018-09" db="EMBL/GenBank/DDBJ databases">
        <title>Novel species of Arthrobacter.</title>
        <authorList>
            <person name="Liu Q."/>
            <person name="Xin Y.-H."/>
        </authorList>
    </citation>
    <scope>NUCLEOTIDE SEQUENCE [LARGE SCALE GENOMIC DNA]</scope>
    <source>
        <strain evidence="2 3">Hz2</strain>
    </source>
</reference>
<gene>
    <name evidence="2" type="ORF">D6T63_00190</name>
</gene>
<protein>
    <submittedName>
        <fullName evidence="2">ABC transporter permease</fullName>
    </submittedName>
</protein>
<sequence length="300" mass="31789">MSVWVATIRQETVAARRERLPQFLLVVFMAMIAASAFIGSAAKGTVTEVYQEAVREGLTSAPNPFTTISPLYYARNTVIYIILIAALLAIVIGAQSTLRDRRARTIDLVLSRDVPPVKYLAAKLAGTGLLLLFILAVAALVNIACIAVAIGSFPTPAQAARILALFGVAWLFLIPFVTLGMLNGIRCATATSGLLLPIVVWSIVIFILPLLGTAAHPVSLLNPVSKSAPAESRFFELTSALTGPLSLGEQFKSTTALILEDPQAAGTAEGGLLVILGFFIAACLALLMAGPNHMRRELHG</sequence>
<comment type="caution">
    <text evidence="2">The sequence shown here is derived from an EMBL/GenBank/DDBJ whole genome shotgun (WGS) entry which is preliminary data.</text>
</comment>
<dbReference type="AlphaFoldDB" id="A0A3A5MEY7"/>
<dbReference type="OrthoDB" id="4926999at2"/>
<evidence type="ECO:0000313" key="2">
    <source>
        <dbReference type="EMBL" id="RJT82923.1"/>
    </source>
</evidence>
<dbReference type="Proteomes" id="UP000272560">
    <property type="component" value="Unassembled WGS sequence"/>
</dbReference>
<accession>A0A3A5MEY7</accession>
<keyword evidence="1" id="KW-0472">Membrane</keyword>
<evidence type="ECO:0000256" key="1">
    <source>
        <dbReference type="SAM" id="Phobius"/>
    </source>
</evidence>
<keyword evidence="1" id="KW-1133">Transmembrane helix</keyword>
<dbReference type="PANTHER" id="PTHR43471">
    <property type="entry name" value="ABC TRANSPORTER PERMEASE"/>
    <property type="match status" value="1"/>
</dbReference>
<proteinExistence type="predicted"/>
<feature type="transmembrane region" description="Helical" evidence="1">
    <location>
        <begin position="23"/>
        <end position="42"/>
    </location>
</feature>
<feature type="transmembrane region" description="Helical" evidence="1">
    <location>
        <begin position="128"/>
        <end position="150"/>
    </location>
</feature>
<keyword evidence="1" id="KW-0812">Transmembrane</keyword>
<dbReference type="RefSeq" id="WP_120147030.1">
    <property type="nucleotide sequence ID" value="NZ_QZVT01000001.1"/>
</dbReference>
<feature type="transmembrane region" description="Helical" evidence="1">
    <location>
        <begin position="194"/>
        <end position="215"/>
    </location>
</feature>